<evidence type="ECO:0000313" key="1">
    <source>
        <dbReference type="EMBL" id="KAJ8682547.1"/>
    </source>
</evidence>
<organism evidence="1 2">
    <name type="scientific">Eretmocerus hayati</name>
    <dbReference type="NCBI Taxonomy" id="131215"/>
    <lineage>
        <taxon>Eukaryota</taxon>
        <taxon>Metazoa</taxon>
        <taxon>Ecdysozoa</taxon>
        <taxon>Arthropoda</taxon>
        <taxon>Hexapoda</taxon>
        <taxon>Insecta</taxon>
        <taxon>Pterygota</taxon>
        <taxon>Neoptera</taxon>
        <taxon>Endopterygota</taxon>
        <taxon>Hymenoptera</taxon>
        <taxon>Apocrita</taxon>
        <taxon>Proctotrupomorpha</taxon>
        <taxon>Chalcidoidea</taxon>
        <taxon>Aphelinidae</taxon>
        <taxon>Aphelininae</taxon>
        <taxon>Eretmocerus</taxon>
    </lineage>
</organism>
<accession>A0ACC2PGF8</accession>
<keyword evidence="2" id="KW-1185">Reference proteome</keyword>
<proteinExistence type="predicted"/>
<dbReference type="Proteomes" id="UP001239111">
    <property type="component" value="Chromosome 1"/>
</dbReference>
<reference evidence="1" key="1">
    <citation type="submission" date="2023-04" db="EMBL/GenBank/DDBJ databases">
        <title>A chromosome-level genome assembly of the parasitoid wasp Eretmocerus hayati.</title>
        <authorList>
            <person name="Zhong Y."/>
            <person name="Liu S."/>
            <person name="Liu Y."/>
        </authorList>
    </citation>
    <scope>NUCLEOTIDE SEQUENCE</scope>
    <source>
        <strain evidence="1">ZJU_SS_LIU_2023</strain>
    </source>
</reference>
<evidence type="ECO:0000313" key="2">
    <source>
        <dbReference type="Proteomes" id="UP001239111"/>
    </source>
</evidence>
<gene>
    <name evidence="1" type="ORF">QAD02_018339</name>
</gene>
<sequence length="170" mass="19338">MRSNSSIWGQNVTEHRIEKIVPHENHRILENGNPVNDIALIRVMSIFKTQQAIELLKKYHTSMNNGSVIITGIAKRGREKRLMFMQASIWNEKNWDHSVDQICITYSGQSKMGALNGDFGDLMANEAKFLVSLHSVDGRYLDDDEHVAVYTSIASHYGWILNQIGIQPNN</sequence>
<dbReference type="EMBL" id="CM056741">
    <property type="protein sequence ID" value="KAJ8682547.1"/>
    <property type="molecule type" value="Genomic_DNA"/>
</dbReference>
<comment type="caution">
    <text evidence="1">The sequence shown here is derived from an EMBL/GenBank/DDBJ whole genome shotgun (WGS) entry which is preliminary data.</text>
</comment>
<protein>
    <submittedName>
        <fullName evidence="1">Uncharacterized protein</fullName>
    </submittedName>
</protein>
<name>A0ACC2PGF8_9HYME</name>